<evidence type="ECO:0000256" key="1">
    <source>
        <dbReference type="ARBA" id="ARBA00007487"/>
    </source>
</evidence>
<dbReference type="GO" id="GO:0009235">
    <property type="term" value="P:cobalamin metabolic process"/>
    <property type="evidence" value="ECO:0007669"/>
    <property type="project" value="UniProtKB-ARBA"/>
</dbReference>
<dbReference type="FunFam" id="1.20.1200.10:FF:000001">
    <property type="entry name" value="Cob(I)yrinic acid a,c-diamide adenosyltransferase"/>
    <property type="match status" value="1"/>
</dbReference>
<sequence>CIKIYFILKMIYSKTISTYVLKSISLTSSPRIYLRSLYSIGKNYSSQNVISFQNNDKYLNCTLNERHFSSKVKIYTKTGDKGTSALYTGERRTKADHIFECLGNVDELSSFIGVAKENAVEHKHNYVEQLEQTARKDEIEKRIRFSNRHIEELEGWIDHFTENLPPLSNFILPGGGRVSASLHVCRTICRRAERSVVRIATQNEIDQNVIIYLNRLSDYLFTVSRQATIIDGKKETIYIRPKPSKKSEKDDILVEKR</sequence>
<dbReference type="PANTHER" id="PTHR12213:SF0">
    <property type="entry name" value="CORRINOID ADENOSYLTRANSFERASE MMAB"/>
    <property type="match status" value="1"/>
</dbReference>
<name>A0A5N5T1H8_9CRUS</name>
<evidence type="ECO:0000313" key="12">
    <source>
        <dbReference type="EMBL" id="KAB7500314.1"/>
    </source>
</evidence>
<comment type="function">
    <text evidence="7">Converts cob(I)alamin to adenosylcobalamin (adenosylcob(III)alamin), a coenzyme for methylmalonyl-CoA mutase, therefore participates in the final step of the vitamin B12 conversion. Generates adenosylcobalamin (AdoCbl) and directly delivers the cofactor to MUT in a transfer that is stimulated by ATP-binding to MMAB and gated by MMAA.</text>
</comment>
<dbReference type="InterPro" id="IPR029499">
    <property type="entry name" value="PduO-typ"/>
</dbReference>
<organism evidence="12 13">
    <name type="scientific">Armadillidium nasatum</name>
    <dbReference type="NCBI Taxonomy" id="96803"/>
    <lineage>
        <taxon>Eukaryota</taxon>
        <taxon>Metazoa</taxon>
        <taxon>Ecdysozoa</taxon>
        <taxon>Arthropoda</taxon>
        <taxon>Crustacea</taxon>
        <taxon>Multicrustacea</taxon>
        <taxon>Malacostraca</taxon>
        <taxon>Eumalacostraca</taxon>
        <taxon>Peracarida</taxon>
        <taxon>Isopoda</taxon>
        <taxon>Oniscidea</taxon>
        <taxon>Crinocheta</taxon>
        <taxon>Armadillidiidae</taxon>
        <taxon>Armadillidium</taxon>
    </lineage>
</organism>
<evidence type="ECO:0000256" key="9">
    <source>
        <dbReference type="ARBA" id="ARBA00075216"/>
    </source>
</evidence>
<keyword evidence="13" id="KW-1185">Reference proteome</keyword>
<evidence type="ECO:0000256" key="6">
    <source>
        <dbReference type="ARBA" id="ARBA00051988"/>
    </source>
</evidence>
<dbReference type="Pfam" id="PF01923">
    <property type="entry name" value="Cob_adeno_trans"/>
    <property type="match status" value="1"/>
</dbReference>
<feature type="domain" description="Cobalamin adenosyltransferase-like" evidence="11">
    <location>
        <begin position="74"/>
        <end position="226"/>
    </location>
</feature>
<evidence type="ECO:0000256" key="5">
    <source>
        <dbReference type="ARBA" id="ARBA00022840"/>
    </source>
</evidence>
<dbReference type="GO" id="GO:0008817">
    <property type="term" value="F:corrinoid adenosyltransferase activity"/>
    <property type="evidence" value="ECO:0007669"/>
    <property type="project" value="TreeGrafter"/>
</dbReference>
<dbReference type="Proteomes" id="UP000326759">
    <property type="component" value="Unassembled WGS sequence"/>
</dbReference>
<feature type="non-terminal residue" evidence="12">
    <location>
        <position position="1"/>
    </location>
</feature>
<dbReference type="InterPro" id="IPR036451">
    <property type="entry name" value="CblAdoTrfase-like_sf"/>
</dbReference>
<evidence type="ECO:0000259" key="11">
    <source>
        <dbReference type="Pfam" id="PF01923"/>
    </source>
</evidence>
<comment type="catalytic activity">
    <reaction evidence="6">
        <text>cob(I)alamin-[corrinoid adenosyltransferase] + ATP = apo-[corrinoid adenosyltransferase] + adenosylcob(III)alamin + triphosphate</text>
        <dbReference type="Rhea" id="RHEA:56796"/>
        <dbReference type="Rhea" id="RHEA-COMP:14743"/>
        <dbReference type="Rhea" id="RHEA-COMP:14744"/>
        <dbReference type="ChEBI" id="CHEBI:18036"/>
        <dbReference type="ChEBI" id="CHEBI:18408"/>
        <dbReference type="ChEBI" id="CHEBI:30616"/>
        <dbReference type="ChEBI" id="CHEBI:60488"/>
        <dbReference type="ChEBI" id="CHEBI:83228"/>
    </reaction>
    <physiologicalReaction direction="left-to-right" evidence="6">
        <dbReference type="Rhea" id="RHEA:56797"/>
    </physiologicalReaction>
</comment>
<evidence type="ECO:0000313" key="13">
    <source>
        <dbReference type="Proteomes" id="UP000326759"/>
    </source>
</evidence>
<dbReference type="AlphaFoldDB" id="A0A5N5T1H8"/>
<evidence type="ECO:0000256" key="10">
    <source>
        <dbReference type="RuleBase" id="RU366026"/>
    </source>
</evidence>
<evidence type="ECO:0000256" key="4">
    <source>
        <dbReference type="ARBA" id="ARBA00022741"/>
    </source>
</evidence>
<dbReference type="GO" id="GO:0005524">
    <property type="term" value="F:ATP binding"/>
    <property type="evidence" value="ECO:0007669"/>
    <property type="project" value="UniProtKB-UniRule"/>
</dbReference>
<keyword evidence="3 10" id="KW-0808">Transferase</keyword>
<evidence type="ECO:0000256" key="3">
    <source>
        <dbReference type="ARBA" id="ARBA00022679"/>
    </source>
</evidence>
<evidence type="ECO:0000256" key="7">
    <source>
        <dbReference type="ARBA" id="ARBA00056747"/>
    </source>
</evidence>
<dbReference type="PANTHER" id="PTHR12213">
    <property type="entry name" value="CORRINOID ADENOSYLTRANSFERASE"/>
    <property type="match status" value="1"/>
</dbReference>
<dbReference type="EMBL" id="SEYY01014404">
    <property type="protein sequence ID" value="KAB7500314.1"/>
    <property type="molecule type" value="Genomic_DNA"/>
</dbReference>
<keyword evidence="5 10" id="KW-0067">ATP-binding</keyword>
<dbReference type="NCBIfam" id="TIGR00636">
    <property type="entry name" value="PduO_Nterm"/>
    <property type="match status" value="1"/>
</dbReference>
<accession>A0A5N5T1H8</accession>
<dbReference type="SUPFAM" id="SSF89028">
    <property type="entry name" value="Cobalamin adenosyltransferase-like"/>
    <property type="match status" value="1"/>
</dbReference>
<comment type="similarity">
    <text evidence="1 10">Belongs to the Cob(I)alamin adenosyltransferase family.</text>
</comment>
<evidence type="ECO:0000256" key="8">
    <source>
        <dbReference type="ARBA" id="ARBA00071654"/>
    </source>
</evidence>
<proteinExistence type="inferred from homology"/>
<comment type="caution">
    <text evidence="12">The sequence shown here is derived from an EMBL/GenBank/DDBJ whole genome shotgun (WGS) entry which is preliminary data.</text>
</comment>
<dbReference type="InterPro" id="IPR016030">
    <property type="entry name" value="CblAdoTrfase-like"/>
</dbReference>
<comment type="subunit">
    <text evidence="2">Homotrimer.</text>
</comment>
<dbReference type="OrthoDB" id="549173at2759"/>
<protein>
    <recommendedName>
        <fullName evidence="8">Corrinoid adenosyltransferase MMAB</fullName>
    </recommendedName>
    <alternativeName>
        <fullName evidence="9">ATP:co(I)rrinoid adenosyltransferase MMAB</fullName>
    </alternativeName>
</protein>
<evidence type="ECO:0000256" key="2">
    <source>
        <dbReference type="ARBA" id="ARBA00011233"/>
    </source>
</evidence>
<keyword evidence="4 10" id="KW-0547">Nucleotide-binding</keyword>
<dbReference type="Gene3D" id="1.20.1200.10">
    <property type="entry name" value="Cobalamin adenosyltransferase-like"/>
    <property type="match status" value="1"/>
</dbReference>
<reference evidence="12 13" key="1">
    <citation type="journal article" date="2019" name="PLoS Biol.">
        <title>Sex chromosomes control vertical transmission of feminizing Wolbachia symbionts in an isopod.</title>
        <authorList>
            <person name="Becking T."/>
            <person name="Chebbi M.A."/>
            <person name="Giraud I."/>
            <person name="Moumen B."/>
            <person name="Laverre T."/>
            <person name="Caubet Y."/>
            <person name="Peccoud J."/>
            <person name="Gilbert C."/>
            <person name="Cordaux R."/>
        </authorList>
    </citation>
    <scope>NUCLEOTIDE SEQUENCE [LARGE SCALE GENOMIC DNA]</scope>
    <source>
        <strain evidence="12">ANa2</strain>
        <tissue evidence="12">Whole body excluding digestive tract and cuticle</tissue>
    </source>
</reference>
<gene>
    <name evidence="12" type="primary">MMAB_1</name>
    <name evidence="12" type="ORF">Anas_13119</name>
</gene>